<dbReference type="Pfam" id="PF01678">
    <property type="entry name" value="DAP_epimerase"/>
    <property type="match status" value="2"/>
</dbReference>
<evidence type="ECO:0000256" key="9">
    <source>
        <dbReference type="PROSITE-ProRule" id="PRU10125"/>
    </source>
</evidence>
<comment type="catalytic activity">
    <reaction evidence="7 8">
        <text>(2S,6S)-2,6-diaminopimelate = meso-2,6-diaminopimelate</text>
        <dbReference type="Rhea" id="RHEA:15393"/>
        <dbReference type="ChEBI" id="CHEBI:57609"/>
        <dbReference type="ChEBI" id="CHEBI:57791"/>
        <dbReference type="EC" id="5.1.1.7"/>
    </reaction>
</comment>
<dbReference type="HAMAP" id="MF_00197">
    <property type="entry name" value="DAP_epimerase"/>
    <property type="match status" value="1"/>
</dbReference>
<feature type="active site" evidence="9">
    <location>
        <position position="72"/>
    </location>
</feature>
<dbReference type="STRING" id="1678841.TBC1_12564"/>
<dbReference type="SUPFAM" id="SSF54506">
    <property type="entry name" value="Diaminopimelate epimerase-like"/>
    <property type="match status" value="2"/>
</dbReference>
<dbReference type="GO" id="GO:0008837">
    <property type="term" value="F:diaminopimelate epimerase activity"/>
    <property type="evidence" value="ECO:0007669"/>
    <property type="project" value="UniProtKB-UniRule"/>
</dbReference>
<feature type="binding site" evidence="8">
    <location>
        <begin position="73"/>
        <end position="74"/>
    </location>
    <ligand>
        <name>substrate</name>
    </ligand>
</feature>
<dbReference type="Proteomes" id="UP000053091">
    <property type="component" value="Unassembled WGS sequence"/>
</dbReference>
<dbReference type="InterPro" id="IPR001653">
    <property type="entry name" value="DAP_epimerase_DapF"/>
</dbReference>
<dbReference type="InterPro" id="IPR018510">
    <property type="entry name" value="DAP_epimerase_AS"/>
</dbReference>
<comment type="function">
    <text evidence="8">Catalyzes the stereoinversion of LL-2,6-diaminopimelate (L,L-DAP) to meso-diaminopimelate (meso-DAP), a precursor of L-lysine and an essential component of the bacterial peptidoglycan.</text>
</comment>
<dbReference type="OrthoDB" id="9805408at2"/>
<protein>
    <recommendedName>
        <fullName evidence="3 8">Diaminopimelate epimerase</fullName>
        <shortName evidence="8">DAP epimerase</shortName>
        <ecNumber evidence="3 8">5.1.1.7</ecNumber>
    </recommendedName>
    <alternativeName>
        <fullName evidence="8">PLP-independent amino acid racemase</fullName>
    </alternativeName>
</protein>
<feature type="active site" description="Proton acceptor" evidence="8">
    <location>
        <position position="200"/>
    </location>
</feature>
<name>A0A0S7C3J3_9BACT</name>
<feature type="binding site" evidence="8">
    <location>
        <position position="173"/>
    </location>
    <ligand>
        <name>substrate</name>
    </ligand>
</feature>
<comment type="subcellular location">
    <subcellularLocation>
        <location evidence="8">Cytoplasm</location>
    </subcellularLocation>
</comment>
<reference evidence="10" key="1">
    <citation type="journal article" date="2015" name="Genome Announc.">
        <title>Draft Genome Sequence of Bacteroidales Strain TBC1, a Novel Isolate from a Methanogenic Wastewater Treatment System.</title>
        <authorList>
            <person name="Tourlousse D.M."/>
            <person name="Matsuura N."/>
            <person name="Sun L."/>
            <person name="Toyonaga M."/>
            <person name="Kuroda K."/>
            <person name="Ohashi A."/>
            <person name="Cruz R."/>
            <person name="Yamaguchi T."/>
            <person name="Sekiguchi Y."/>
        </authorList>
    </citation>
    <scope>NUCLEOTIDE SEQUENCE [LARGE SCALE GENOMIC DNA]</scope>
    <source>
        <strain evidence="10">TBC1</strain>
    </source>
</reference>
<comment type="caution">
    <text evidence="8">Lacks conserved residue(s) required for the propagation of feature annotation.</text>
</comment>
<dbReference type="RefSeq" id="WP_062044579.1">
    <property type="nucleotide sequence ID" value="NZ_DF968183.1"/>
</dbReference>
<evidence type="ECO:0000256" key="7">
    <source>
        <dbReference type="ARBA" id="ARBA00051712"/>
    </source>
</evidence>
<dbReference type="PATRIC" id="fig|1678841.3.peg.3288"/>
<keyword evidence="8" id="KW-0963">Cytoplasm</keyword>
<evidence type="ECO:0000256" key="8">
    <source>
        <dbReference type="HAMAP-Rule" id="MF_00197"/>
    </source>
</evidence>
<keyword evidence="5 8" id="KW-0457">Lysine biosynthesis</keyword>
<evidence type="ECO:0000256" key="4">
    <source>
        <dbReference type="ARBA" id="ARBA00022605"/>
    </source>
</evidence>
<dbReference type="GO" id="GO:0009089">
    <property type="term" value="P:lysine biosynthetic process via diaminopimelate"/>
    <property type="evidence" value="ECO:0007669"/>
    <property type="project" value="UniProtKB-UniRule"/>
</dbReference>
<dbReference type="UniPathway" id="UPA00034">
    <property type="reaction ID" value="UER00025"/>
</dbReference>
<dbReference type="NCBIfam" id="TIGR00652">
    <property type="entry name" value="DapF"/>
    <property type="match status" value="1"/>
</dbReference>
<gene>
    <name evidence="8" type="primary">dapF</name>
    <name evidence="10" type="ORF">TBC1_12564</name>
</gene>
<dbReference type="AlphaFoldDB" id="A0A0S7C3J3"/>
<feature type="site" description="Could be important to modulate the pK values of the two catalytic cysteine residues" evidence="8">
    <location>
        <position position="141"/>
    </location>
</feature>
<dbReference type="EC" id="5.1.1.7" evidence="3 8"/>
<evidence type="ECO:0000256" key="6">
    <source>
        <dbReference type="ARBA" id="ARBA00023235"/>
    </source>
</evidence>
<comment type="similarity">
    <text evidence="2 8">Belongs to the diaminopimelate epimerase family.</text>
</comment>
<dbReference type="Gene3D" id="3.10.310.10">
    <property type="entry name" value="Diaminopimelate Epimerase, Chain A, domain 1"/>
    <property type="match status" value="2"/>
</dbReference>
<feature type="active site" description="Proton donor" evidence="8">
    <location>
        <position position="72"/>
    </location>
</feature>
<dbReference type="PROSITE" id="PS01326">
    <property type="entry name" value="DAP_EPIMERASE"/>
    <property type="match status" value="1"/>
</dbReference>
<evidence type="ECO:0000256" key="2">
    <source>
        <dbReference type="ARBA" id="ARBA00010219"/>
    </source>
</evidence>
<accession>A0A0S7C3J3</accession>
<dbReference type="PANTHER" id="PTHR31689:SF0">
    <property type="entry name" value="DIAMINOPIMELATE EPIMERASE"/>
    <property type="match status" value="1"/>
</dbReference>
<dbReference type="EMBL" id="DF968183">
    <property type="protein sequence ID" value="GAP44753.1"/>
    <property type="molecule type" value="Genomic_DNA"/>
</dbReference>
<evidence type="ECO:0000256" key="5">
    <source>
        <dbReference type="ARBA" id="ARBA00023154"/>
    </source>
</evidence>
<feature type="binding site" evidence="8">
    <location>
        <begin position="201"/>
        <end position="202"/>
    </location>
    <ligand>
        <name>substrate</name>
    </ligand>
</feature>
<evidence type="ECO:0000256" key="3">
    <source>
        <dbReference type="ARBA" id="ARBA00013080"/>
    </source>
</evidence>
<evidence type="ECO:0000313" key="11">
    <source>
        <dbReference type="Proteomes" id="UP000053091"/>
    </source>
</evidence>
<keyword evidence="6 8" id="KW-0413">Isomerase</keyword>
<comment type="pathway">
    <text evidence="1 8">Amino-acid biosynthesis; L-lysine biosynthesis via DAP pathway; DL-2,6-diaminopimelate from LL-2,6-diaminopimelate: step 1/1.</text>
</comment>
<proteinExistence type="inferred from homology"/>
<dbReference type="GO" id="GO:0005829">
    <property type="term" value="C:cytosol"/>
    <property type="evidence" value="ECO:0007669"/>
    <property type="project" value="TreeGrafter"/>
</dbReference>
<sequence length="263" mass="28786">MIKFYKFHGTGNDFIMLDGRELLTIPTPDEIRQLCHRQMGIGADGLIIVKPVEGFDFEMIYFNADGSLATMCGNGARCAVAFGYISGMSGSDITFKAGDGGHSGTLQPLTDYKWMVEISMGNISIPDHTGESTEIHTGTPHLVIITRDPDSVNVPVEGRRIRYSEPYQTSGINVNFLSIRDNRLKVRTYEKGVEDETLSCGTGVTACAAVAAMKTGVNNWIIETRGGILEVRLKKNETIFDNVRLKGPAAMVFCGEFTGSFPR</sequence>
<comment type="subunit">
    <text evidence="8">Homodimer.</text>
</comment>
<feature type="binding site" evidence="8">
    <location>
        <position position="63"/>
    </location>
    <ligand>
        <name>substrate</name>
    </ligand>
</feature>
<evidence type="ECO:0000256" key="1">
    <source>
        <dbReference type="ARBA" id="ARBA00005196"/>
    </source>
</evidence>
<organism evidence="10">
    <name type="scientific">Lentimicrobium saccharophilum</name>
    <dbReference type="NCBI Taxonomy" id="1678841"/>
    <lineage>
        <taxon>Bacteria</taxon>
        <taxon>Pseudomonadati</taxon>
        <taxon>Bacteroidota</taxon>
        <taxon>Bacteroidia</taxon>
        <taxon>Bacteroidales</taxon>
        <taxon>Lentimicrobiaceae</taxon>
        <taxon>Lentimicrobium</taxon>
    </lineage>
</organism>
<evidence type="ECO:0000313" key="10">
    <source>
        <dbReference type="EMBL" id="GAP44753.1"/>
    </source>
</evidence>
<keyword evidence="4 8" id="KW-0028">Amino-acid biosynthesis</keyword>
<feature type="site" description="Could be important to modulate the pK values of the two catalytic cysteine residues" evidence="8">
    <location>
        <position position="190"/>
    </location>
</feature>
<keyword evidence="11" id="KW-1185">Reference proteome</keyword>
<dbReference type="PANTHER" id="PTHR31689">
    <property type="entry name" value="DIAMINOPIMELATE EPIMERASE, CHLOROPLASTIC"/>
    <property type="match status" value="1"/>
</dbReference>
<feature type="binding site" evidence="8">
    <location>
        <position position="12"/>
    </location>
    <ligand>
        <name>substrate</name>
    </ligand>
</feature>